<comment type="caution">
    <text evidence="1">The sequence shown here is derived from an EMBL/GenBank/DDBJ whole genome shotgun (WGS) entry which is preliminary data.</text>
</comment>
<evidence type="ECO:0000313" key="1">
    <source>
        <dbReference type="EMBL" id="GAG66826.1"/>
    </source>
</evidence>
<dbReference type="AlphaFoldDB" id="X1B466"/>
<reference evidence="1" key="1">
    <citation type="journal article" date="2014" name="Front. Microbiol.">
        <title>High frequency of phylogenetically diverse reductive dehalogenase-homologous genes in deep subseafloor sedimentary metagenomes.</title>
        <authorList>
            <person name="Kawai M."/>
            <person name="Futagami T."/>
            <person name="Toyoda A."/>
            <person name="Takaki Y."/>
            <person name="Nishi S."/>
            <person name="Hori S."/>
            <person name="Arai W."/>
            <person name="Tsubouchi T."/>
            <person name="Morono Y."/>
            <person name="Uchiyama I."/>
            <person name="Ito T."/>
            <person name="Fujiyama A."/>
            <person name="Inagaki F."/>
            <person name="Takami H."/>
        </authorList>
    </citation>
    <scope>NUCLEOTIDE SEQUENCE</scope>
    <source>
        <strain evidence="1">Expedition CK06-06</strain>
    </source>
</reference>
<organism evidence="1">
    <name type="scientific">marine sediment metagenome</name>
    <dbReference type="NCBI Taxonomy" id="412755"/>
    <lineage>
        <taxon>unclassified sequences</taxon>
        <taxon>metagenomes</taxon>
        <taxon>ecological metagenomes</taxon>
    </lineage>
</organism>
<accession>X1B466</accession>
<proteinExistence type="predicted"/>
<protein>
    <submittedName>
        <fullName evidence="1">Uncharacterized protein</fullName>
    </submittedName>
</protein>
<gene>
    <name evidence="1" type="ORF">S01H4_01080</name>
</gene>
<sequence length="52" mass="6043">MTMKKLVLHSDQIQEHKEVDLAFIELLGKKGPRLAYIPSQSDLQKKYFNQSP</sequence>
<name>X1B466_9ZZZZ</name>
<dbReference type="EMBL" id="BART01000181">
    <property type="protein sequence ID" value="GAG66826.1"/>
    <property type="molecule type" value="Genomic_DNA"/>
</dbReference>